<dbReference type="SUPFAM" id="SSF51261">
    <property type="entry name" value="Duplicated hybrid motif"/>
    <property type="match status" value="1"/>
</dbReference>
<dbReference type="InterPro" id="IPR011055">
    <property type="entry name" value="Dup_hybrid_motif"/>
</dbReference>
<dbReference type="PANTHER" id="PTHR21666">
    <property type="entry name" value="PEPTIDASE-RELATED"/>
    <property type="match status" value="1"/>
</dbReference>
<comment type="caution">
    <text evidence="4">The sequence shown here is derived from an EMBL/GenBank/DDBJ whole genome shotgun (WGS) entry which is preliminary data.</text>
</comment>
<keyword evidence="1" id="KW-0732">Signal</keyword>
<dbReference type="AlphaFoldDB" id="A0A2T3JD26"/>
<accession>A0A2T3JD26</accession>
<keyword evidence="2" id="KW-0812">Transmembrane</keyword>
<evidence type="ECO:0000256" key="2">
    <source>
        <dbReference type="SAM" id="Phobius"/>
    </source>
</evidence>
<proteinExistence type="predicted"/>
<dbReference type="Proteomes" id="UP000240987">
    <property type="component" value="Unassembled WGS sequence"/>
</dbReference>
<dbReference type="FunFam" id="2.70.70.10:FF:000006">
    <property type="entry name" value="M23 family peptidase"/>
    <property type="match status" value="1"/>
</dbReference>
<organism evidence="4 5">
    <name type="scientific">Photobacterium frigidiphilum</name>
    <dbReference type="NCBI Taxonomy" id="264736"/>
    <lineage>
        <taxon>Bacteria</taxon>
        <taxon>Pseudomonadati</taxon>
        <taxon>Pseudomonadota</taxon>
        <taxon>Gammaproteobacteria</taxon>
        <taxon>Vibrionales</taxon>
        <taxon>Vibrionaceae</taxon>
        <taxon>Photobacterium</taxon>
    </lineage>
</organism>
<evidence type="ECO:0000256" key="1">
    <source>
        <dbReference type="ARBA" id="ARBA00022729"/>
    </source>
</evidence>
<dbReference type="OrthoDB" id="9805070at2"/>
<feature type="domain" description="M23ase beta-sheet core" evidence="3">
    <location>
        <begin position="168"/>
        <end position="263"/>
    </location>
</feature>
<evidence type="ECO:0000313" key="5">
    <source>
        <dbReference type="Proteomes" id="UP000240987"/>
    </source>
</evidence>
<keyword evidence="2" id="KW-0472">Membrane</keyword>
<keyword evidence="5" id="KW-1185">Reference proteome</keyword>
<dbReference type="PANTHER" id="PTHR21666:SF289">
    <property type="entry name" value="L-ALA--D-GLU ENDOPEPTIDASE"/>
    <property type="match status" value="1"/>
</dbReference>
<evidence type="ECO:0000259" key="3">
    <source>
        <dbReference type="Pfam" id="PF01551"/>
    </source>
</evidence>
<name>A0A2T3JD26_9GAMM</name>
<reference evidence="4 5" key="1">
    <citation type="submission" date="2018-01" db="EMBL/GenBank/DDBJ databases">
        <title>Whole genome sequencing of Histamine producing bacteria.</title>
        <authorList>
            <person name="Butler K."/>
        </authorList>
    </citation>
    <scope>NUCLEOTIDE SEQUENCE [LARGE SCALE GENOMIC DNA]</scope>
    <source>
        <strain evidence="4 5">JCM 12947</strain>
    </source>
</reference>
<evidence type="ECO:0000313" key="4">
    <source>
        <dbReference type="EMBL" id="PSU46775.1"/>
    </source>
</evidence>
<dbReference type="RefSeq" id="WP_107243900.1">
    <property type="nucleotide sequence ID" value="NZ_PYMJ01000019.1"/>
</dbReference>
<dbReference type="Pfam" id="PF01551">
    <property type="entry name" value="Peptidase_M23"/>
    <property type="match status" value="1"/>
</dbReference>
<gene>
    <name evidence="4" type="ORF">C9J12_17555</name>
</gene>
<dbReference type="Gene3D" id="2.70.70.10">
    <property type="entry name" value="Glucose Permease (Domain IIA)"/>
    <property type="match status" value="1"/>
</dbReference>
<dbReference type="InterPro" id="IPR016047">
    <property type="entry name" value="M23ase_b-sheet_dom"/>
</dbReference>
<dbReference type="EMBL" id="PYMJ01000019">
    <property type="protein sequence ID" value="PSU46775.1"/>
    <property type="molecule type" value="Genomic_DNA"/>
</dbReference>
<keyword evidence="2" id="KW-1133">Transmembrane helix</keyword>
<dbReference type="GO" id="GO:0004222">
    <property type="term" value="F:metalloendopeptidase activity"/>
    <property type="evidence" value="ECO:0007669"/>
    <property type="project" value="TreeGrafter"/>
</dbReference>
<sequence length="316" mass="35665">MKDQLIISISNIHGSRHFQLGKFFKRNLVAASIFVAVSVIVTAIVINYLVGEVDQSRQSQQQLNVHSEQLTSEIEQLERFRYTLEQDLAERNDELEQVTGRMGELEHVLGIESEIELSLNNRLDTAAVNSAVRLSMLQLIPNGSPIEYRRMSSGFGNRIHPIKGKKRRHLGIDLVAKTGTLVRAPADGVVELVRPSKKGYGNLLKINHAYGFMTLYAHLHSFNVKNGDFIRKGDIIAQTGNSGISTGPHLHYEVRFLGRALNPKSFLDWNSTNFEILFDHERSIRWDSLVKILQAQASRHLQLSLHKVVPSEEISN</sequence>
<dbReference type="InterPro" id="IPR050570">
    <property type="entry name" value="Cell_wall_metabolism_enzyme"/>
</dbReference>
<protein>
    <submittedName>
        <fullName evidence="4">Peptidase M23</fullName>
    </submittedName>
</protein>
<feature type="transmembrane region" description="Helical" evidence="2">
    <location>
        <begin position="28"/>
        <end position="50"/>
    </location>
</feature>
<dbReference type="CDD" id="cd12797">
    <property type="entry name" value="M23_peptidase"/>
    <property type="match status" value="1"/>
</dbReference>